<reference evidence="4 5" key="1">
    <citation type="journal article" date="2016" name="Genome Biol. Evol.">
        <title>Divergent and convergent evolution of fungal pathogenicity.</title>
        <authorList>
            <person name="Shang Y."/>
            <person name="Xiao G."/>
            <person name="Zheng P."/>
            <person name="Cen K."/>
            <person name="Zhan S."/>
            <person name="Wang C."/>
        </authorList>
    </citation>
    <scope>NUCLEOTIDE SEQUENCE [LARGE SCALE GENOMIC DNA]</scope>
    <source>
        <strain evidence="4 5">ARSEF 2679</strain>
    </source>
</reference>
<gene>
    <name evidence="4" type="ORF">ISF_05279</name>
</gene>
<dbReference type="SUPFAM" id="SSF50978">
    <property type="entry name" value="WD40 repeat-like"/>
    <property type="match status" value="1"/>
</dbReference>
<organism evidence="4 5">
    <name type="scientific">Cordyceps fumosorosea (strain ARSEF 2679)</name>
    <name type="common">Isaria fumosorosea</name>
    <dbReference type="NCBI Taxonomy" id="1081104"/>
    <lineage>
        <taxon>Eukaryota</taxon>
        <taxon>Fungi</taxon>
        <taxon>Dikarya</taxon>
        <taxon>Ascomycota</taxon>
        <taxon>Pezizomycotina</taxon>
        <taxon>Sordariomycetes</taxon>
        <taxon>Hypocreomycetidae</taxon>
        <taxon>Hypocreales</taxon>
        <taxon>Cordycipitaceae</taxon>
        <taxon>Cordyceps</taxon>
    </lineage>
</organism>
<dbReference type="GeneID" id="30021571"/>
<dbReference type="InterPro" id="IPR036322">
    <property type="entry name" value="WD40_repeat_dom_sf"/>
</dbReference>
<dbReference type="Gene3D" id="2.130.10.10">
    <property type="entry name" value="YVTN repeat-like/Quinoprotein amine dehydrogenase"/>
    <property type="match status" value="1"/>
</dbReference>
<feature type="repeat" description="WD" evidence="3">
    <location>
        <begin position="59"/>
        <end position="99"/>
    </location>
</feature>
<keyword evidence="5" id="KW-1185">Reference proteome</keyword>
<dbReference type="SMART" id="SM00320">
    <property type="entry name" value="WD40"/>
    <property type="match status" value="4"/>
</dbReference>
<comment type="caution">
    <text evidence="4">The sequence shown here is derived from an EMBL/GenBank/DDBJ whole genome shotgun (WGS) entry which is preliminary data.</text>
</comment>
<dbReference type="OrthoDB" id="25131at2759"/>
<protein>
    <submittedName>
        <fullName evidence="4">WD domain protein</fullName>
    </submittedName>
</protein>
<keyword evidence="2" id="KW-0677">Repeat</keyword>
<dbReference type="PROSITE" id="PS00678">
    <property type="entry name" value="WD_REPEATS_1"/>
    <property type="match status" value="1"/>
</dbReference>
<dbReference type="STRING" id="1081104.A0A167V680"/>
<evidence type="ECO:0000256" key="2">
    <source>
        <dbReference type="ARBA" id="ARBA00022737"/>
    </source>
</evidence>
<keyword evidence="1 3" id="KW-0853">WD repeat</keyword>
<dbReference type="PANTHER" id="PTHR22889:SF0">
    <property type="entry name" value="WD REPEAT-CONTAINING PROTEIN 89"/>
    <property type="match status" value="1"/>
</dbReference>
<accession>A0A167V680</accession>
<evidence type="ECO:0000313" key="5">
    <source>
        <dbReference type="Proteomes" id="UP000076744"/>
    </source>
</evidence>
<dbReference type="EMBL" id="AZHB01000012">
    <property type="protein sequence ID" value="OAA62270.1"/>
    <property type="molecule type" value="Genomic_DNA"/>
</dbReference>
<dbReference type="PANTHER" id="PTHR22889">
    <property type="entry name" value="WD REPEAT-CONTAINING PROTEIN 89"/>
    <property type="match status" value="1"/>
</dbReference>
<dbReference type="InterPro" id="IPR019775">
    <property type="entry name" value="WD40_repeat_CS"/>
</dbReference>
<dbReference type="PROSITE" id="PS50082">
    <property type="entry name" value="WD_REPEATS_2"/>
    <property type="match status" value="1"/>
</dbReference>
<evidence type="ECO:0000313" key="4">
    <source>
        <dbReference type="EMBL" id="OAA62270.1"/>
    </source>
</evidence>
<evidence type="ECO:0000256" key="3">
    <source>
        <dbReference type="PROSITE-ProRule" id="PRU00221"/>
    </source>
</evidence>
<proteinExistence type="predicted"/>
<dbReference type="Proteomes" id="UP000076744">
    <property type="component" value="Unassembled WGS sequence"/>
</dbReference>
<dbReference type="InterPro" id="IPR039328">
    <property type="entry name" value="WDR89"/>
</dbReference>
<sequence>MYNLANVESHRFGGRQEEPAVYITEIARTGLGLAAIATDNAISLLDPARLAAGPVAAWHAPHGESVTALRTLDDALVCTAGEDGTVAVWDLRIKDAAAKVAHFKASEAPILSMACSRATNTIAVGTELHNHTASIHLWDVTGAPAPRAHYQDVHSDDVTELAFHGGQPALLLSGSTDGLVSVHDTRVADEDEVTVQTFNHGASVHRAAFLGPASSEVLALSHDERFALYDAAEERAGGDAIRDFGDLRPLLGCQYVANVTPKADGLGAVIGAGAQEYV</sequence>
<dbReference type="InterPro" id="IPR001680">
    <property type="entry name" value="WD40_rpt"/>
</dbReference>
<dbReference type="RefSeq" id="XP_018704020.1">
    <property type="nucleotide sequence ID" value="XM_018848884.1"/>
</dbReference>
<dbReference type="Pfam" id="PF00400">
    <property type="entry name" value="WD40"/>
    <property type="match status" value="2"/>
</dbReference>
<dbReference type="InterPro" id="IPR015943">
    <property type="entry name" value="WD40/YVTN_repeat-like_dom_sf"/>
</dbReference>
<evidence type="ECO:0000256" key="1">
    <source>
        <dbReference type="ARBA" id="ARBA00022574"/>
    </source>
</evidence>
<dbReference type="AlphaFoldDB" id="A0A167V680"/>
<name>A0A167V680_CORFA</name>